<name>A0A8H6L4G2_9LECA</name>
<protein>
    <recommendedName>
        <fullName evidence="5">WD40 repeat-like protein</fullName>
    </recommendedName>
</protein>
<dbReference type="OrthoDB" id="128867at2759"/>
<dbReference type="InterPro" id="IPR036322">
    <property type="entry name" value="WD40_repeat_dom_sf"/>
</dbReference>
<dbReference type="PROSITE" id="PS50007">
    <property type="entry name" value="PIPLC_X_DOMAIN"/>
    <property type="match status" value="1"/>
</dbReference>
<organism evidence="3 4">
    <name type="scientific">Letharia columbiana</name>
    <dbReference type="NCBI Taxonomy" id="112416"/>
    <lineage>
        <taxon>Eukaryota</taxon>
        <taxon>Fungi</taxon>
        <taxon>Dikarya</taxon>
        <taxon>Ascomycota</taxon>
        <taxon>Pezizomycotina</taxon>
        <taxon>Lecanoromycetes</taxon>
        <taxon>OSLEUM clade</taxon>
        <taxon>Lecanoromycetidae</taxon>
        <taxon>Lecanorales</taxon>
        <taxon>Lecanorineae</taxon>
        <taxon>Parmeliaceae</taxon>
        <taxon>Letharia</taxon>
    </lineage>
</organism>
<reference evidence="3 4" key="1">
    <citation type="journal article" date="2020" name="Genomics">
        <title>Complete, high-quality genomes from long-read metagenomic sequencing of two wolf lichen thalli reveals enigmatic genome architecture.</title>
        <authorList>
            <person name="McKenzie S.K."/>
            <person name="Walston R.F."/>
            <person name="Allen J.L."/>
        </authorList>
    </citation>
    <scope>NUCLEOTIDE SEQUENCE [LARGE SCALE GENOMIC DNA]</scope>
    <source>
        <strain evidence="3">WasteWater2</strain>
    </source>
</reference>
<dbReference type="InterPro" id="IPR052254">
    <property type="entry name" value="CUL4-DDB1_E3_ligase_receptor"/>
</dbReference>
<dbReference type="GeneID" id="59288453"/>
<evidence type="ECO:0000313" key="4">
    <source>
        <dbReference type="Proteomes" id="UP000578531"/>
    </source>
</evidence>
<accession>A0A8H6L4G2</accession>
<keyword evidence="4" id="KW-1185">Reference proteome</keyword>
<dbReference type="RefSeq" id="XP_037164544.1">
    <property type="nucleotide sequence ID" value="XM_037308701.1"/>
</dbReference>
<dbReference type="SUPFAM" id="SSF50978">
    <property type="entry name" value="WD40 repeat-like"/>
    <property type="match status" value="1"/>
</dbReference>
<dbReference type="Proteomes" id="UP000578531">
    <property type="component" value="Unassembled WGS sequence"/>
</dbReference>
<dbReference type="PANTHER" id="PTHR44472:SF1">
    <property type="entry name" value="DDB1 AND CUL4 ASSOCIATED FACTOR 4"/>
    <property type="match status" value="1"/>
</dbReference>
<proteinExistence type="predicted"/>
<evidence type="ECO:0000313" key="3">
    <source>
        <dbReference type="EMBL" id="KAF6235166.1"/>
    </source>
</evidence>
<sequence>MSVSPSRILLATTQGAQLASALYPLHFDAIARDGFSWNHPSGSMVAPNPTGVYWASAANPGHGVCSFAIAASSGSILLRENEDEWALERSQCIQGQHEAVAVDWLGTNVVLKGCREGAIRLWDTRSGAESAEPRIQHTSAINHARSIDENFIVVAGLQNELCTYDIRYAKRASLAHATQPYDRFPAYRNNALNHLSIGLDLHRNLVAAATDDGRVQIFDVKKGVELECRIKNLGANAACVRFVDEQRSGNGLKLMVAAGPRIDGWAFEGPGDRDIHDRDMAHYCT</sequence>
<keyword evidence="1" id="KW-0853">WD repeat</keyword>
<dbReference type="PANTHER" id="PTHR44472">
    <property type="entry name" value="DDB1- AND CUL4-ASSOCIATED FACTOR 4-RELATED"/>
    <property type="match status" value="1"/>
</dbReference>
<evidence type="ECO:0000256" key="1">
    <source>
        <dbReference type="ARBA" id="ARBA00022574"/>
    </source>
</evidence>
<evidence type="ECO:0008006" key="5">
    <source>
        <dbReference type="Google" id="ProtNLM"/>
    </source>
</evidence>
<keyword evidence="2" id="KW-0677">Repeat</keyword>
<dbReference type="GO" id="GO:0080008">
    <property type="term" value="C:Cul4-RING E3 ubiquitin ligase complex"/>
    <property type="evidence" value="ECO:0007669"/>
    <property type="project" value="TreeGrafter"/>
</dbReference>
<dbReference type="AlphaFoldDB" id="A0A8H6L4G2"/>
<comment type="caution">
    <text evidence="3">The sequence shown here is derived from an EMBL/GenBank/DDBJ whole genome shotgun (WGS) entry which is preliminary data.</text>
</comment>
<evidence type="ECO:0000256" key="2">
    <source>
        <dbReference type="ARBA" id="ARBA00022737"/>
    </source>
</evidence>
<dbReference type="InterPro" id="IPR015943">
    <property type="entry name" value="WD40/YVTN_repeat-like_dom_sf"/>
</dbReference>
<dbReference type="EMBL" id="JACCJC010000026">
    <property type="protein sequence ID" value="KAF6235166.1"/>
    <property type="molecule type" value="Genomic_DNA"/>
</dbReference>
<gene>
    <name evidence="3" type="ORF">HO173_006795</name>
</gene>
<dbReference type="Gene3D" id="2.130.10.10">
    <property type="entry name" value="YVTN repeat-like/Quinoprotein amine dehydrogenase"/>
    <property type="match status" value="1"/>
</dbReference>